<dbReference type="PROSITE" id="PS51257">
    <property type="entry name" value="PROKAR_LIPOPROTEIN"/>
    <property type="match status" value="1"/>
</dbReference>
<dbReference type="EMBL" id="JACBZP010000001">
    <property type="protein sequence ID" value="NYI66332.1"/>
    <property type="molecule type" value="Genomic_DNA"/>
</dbReference>
<proteinExistence type="predicted"/>
<feature type="chain" id="PRO_5038547422" description="Lipoprotein LpqN" evidence="3">
    <location>
        <begin position="21"/>
        <end position="303"/>
    </location>
</feature>
<keyword evidence="5" id="KW-1185">Reference proteome</keyword>
<comment type="caution">
    <text evidence="4">The sequence shown here is derived from an EMBL/GenBank/DDBJ whole genome shotgun (WGS) entry which is preliminary data.</text>
</comment>
<gene>
    <name evidence="4" type="ORF">BJY26_000638</name>
</gene>
<feature type="compositionally biased region" description="Acidic residues" evidence="2">
    <location>
        <begin position="52"/>
        <end position="92"/>
    </location>
</feature>
<evidence type="ECO:0000313" key="5">
    <source>
        <dbReference type="Proteomes" id="UP000539111"/>
    </source>
</evidence>
<name>A0A7Z0A8J9_9MICO</name>
<feature type="region of interest" description="Disordered" evidence="2">
    <location>
        <begin position="31"/>
        <end position="132"/>
    </location>
</feature>
<feature type="signal peptide" evidence="3">
    <location>
        <begin position="1"/>
        <end position="20"/>
    </location>
</feature>
<feature type="compositionally biased region" description="Low complexity" evidence="2">
    <location>
        <begin position="113"/>
        <end position="123"/>
    </location>
</feature>
<organism evidence="4 5">
    <name type="scientific">Spelaeicoccus albus</name>
    <dbReference type="NCBI Taxonomy" id="1280376"/>
    <lineage>
        <taxon>Bacteria</taxon>
        <taxon>Bacillati</taxon>
        <taxon>Actinomycetota</taxon>
        <taxon>Actinomycetes</taxon>
        <taxon>Micrococcales</taxon>
        <taxon>Brevibacteriaceae</taxon>
        <taxon>Spelaeicoccus</taxon>
    </lineage>
</organism>
<keyword evidence="1 3" id="KW-0732">Signal</keyword>
<feature type="region of interest" description="Disordered" evidence="2">
    <location>
        <begin position="144"/>
        <end position="172"/>
    </location>
</feature>
<evidence type="ECO:0000313" key="4">
    <source>
        <dbReference type="EMBL" id="NYI66332.1"/>
    </source>
</evidence>
<protein>
    <recommendedName>
        <fullName evidence="6">Lipoprotein LpqN</fullName>
    </recommendedName>
</protein>
<reference evidence="4 5" key="1">
    <citation type="submission" date="2020-07" db="EMBL/GenBank/DDBJ databases">
        <title>Sequencing the genomes of 1000 actinobacteria strains.</title>
        <authorList>
            <person name="Klenk H.-P."/>
        </authorList>
    </citation>
    <scope>NUCLEOTIDE SEQUENCE [LARGE SCALE GENOMIC DNA]</scope>
    <source>
        <strain evidence="4 5">DSM 26341</strain>
    </source>
</reference>
<dbReference type="Proteomes" id="UP000539111">
    <property type="component" value="Unassembled WGS sequence"/>
</dbReference>
<dbReference type="RefSeq" id="WP_179425599.1">
    <property type="nucleotide sequence ID" value="NZ_JACBZP010000001.1"/>
</dbReference>
<evidence type="ECO:0000256" key="3">
    <source>
        <dbReference type="SAM" id="SignalP"/>
    </source>
</evidence>
<evidence type="ECO:0000256" key="1">
    <source>
        <dbReference type="ARBA" id="ARBA00022729"/>
    </source>
</evidence>
<dbReference type="AlphaFoldDB" id="A0A7Z0A8J9"/>
<feature type="compositionally biased region" description="Polar residues" evidence="2">
    <location>
        <begin position="145"/>
        <end position="164"/>
    </location>
</feature>
<accession>A0A7Z0A8J9</accession>
<feature type="compositionally biased region" description="Acidic residues" evidence="2">
    <location>
        <begin position="101"/>
        <end position="112"/>
    </location>
</feature>
<dbReference type="Gene3D" id="3.40.1000.10">
    <property type="entry name" value="Mog1/PsbP, alpha/beta/alpha sandwich"/>
    <property type="match status" value="1"/>
</dbReference>
<evidence type="ECO:0008006" key="6">
    <source>
        <dbReference type="Google" id="ProtNLM"/>
    </source>
</evidence>
<dbReference type="Pfam" id="PF10738">
    <property type="entry name" value="Lpp-LpqN"/>
    <property type="match status" value="1"/>
</dbReference>
<evidence type="ECO:0000256" key="2">
    <source>
        <dbReference type="SAM" id="MobiDB-lite"/>
    </source>
</evidence>
<sequence length="303" mass="32078">MNVSTLRIKRALLLPAAALAVIVGTSGCSLMFDGPDDPDPTSSQSQEKSDQNEPDQGDSTDADESDDQSDQDESDQAESDPDESTGTDESDDQSGSPSDTEGSDPYDSDDSDTGQSDGSGQTSHGESGDPVHKSYVSYLREHGVSQVSSVSRTDPGSPAVTVNSPAGWHHANSRGPAGSYLTIVNDSPSVGSFKPNAIGYMFKVPSSTDYTSVTAASRSQLESLPGFDRKSTSYKSVDGHRAYGIAGLYNYDKVGSIGIVTRTVMIEKSDATYIFVLQTTFAAEQKESVTSAIRTLQRTIQVV</sequence>
<dbReference type="InterPro" id="IPR019674">
    <property type="entry name" value="Lipoprotein_LpqN/LpqT-like"/>
</dbReference>